<evidence type="ECO:0000313" key="3">
    <source>
        <dbReference type="Proteomes" id="UP000217211"/>
    </source>
</evidence>
<reference evidence="2 3" key="1">
    <citation type="submission" date="2017-08" db="EMBL/GenBank/DDBJ databases">
        <title>Multipartite genome sequences of Sinorhizobium species nodulating soybeans.</title>
        <authorList>
            <person name="Tian C.F."/>
        </authorList>
    </citation>
    <scope>NUCLEOTIDE SEQUENCE [LARGE SCALE GENOMIC DNA]</scope>
    <source>
        <strain evidence="2 3">CCBAU 05684</strain>
        <plasmid evidence="3">psj05684b</plasmid>
    </source>
</reference>
<evidence type="ECO:0000259" key="1">
    <source>
        <dbReference type="Pfam" id="PF00248"/>
    </source>
</evidence>
<dbReference type="Pfam" id="PF00248">
    <property type="entry name" value="Aldo_ket_red"/>
    <property type="match status" value="1"/>
</dbReference>
<dbReference type="EMBL" id="CP023068">
    <property type="protein sequence ID" value="ASY65451.1"/>
    <property type="molecule type" value="Genomic_DNA"/>
</dbReference>
<dbReference type="STRING" id="716928.GCA_000261485_02317"/>
<sequence>MILPDDPDKLQVIGARRSGSMAITRRIALQALGLATLLPLLPGRALGQRNVLTRTIPSSGEAMPVVGLGTWITFNVGNDPVLKDECAAVMAAFFEHGGRMIDSSPMYGSSQPTIGYGVKKLGHPKRLFSAEKVWISDPERGAAQIEASRAYWGVAKFDLMQVHNLVSWEEHLPALFDMKAAGRLRYVGITTSEGRRHREIERIMAREPIDFVQITYNILDREVEQRILPLAEEKGIGVIVNRPFRQKRLIRRFEDEPLPPWLAETGARNWAQFLLKFIISHPAVTCAIPATTRLDHVRENLEAATGILPDDGLRRRMVGYVESL</sequence>
<geneLocation type="plasmid" evidence="3">
    <name>psj05684b</name>
</geneLocation>
<dbReference type="InterPro" id="IPR053135">
    <property type="entry name" value="AKR2_Oxidoreductase"/>
</dbReference>
<evidence type="ECO:0000313" key="2">
    <source>
        <dbReference type="EMBL" id="ASY65451.1"/>
    </source>
</evidence>
<organism evidence="2 3">
    <name type="scientific">Sinorhizobium sojae CCBAU 05684</name>
    <dbReference type="NCBI Taxonomy" id="716928"/>
    <lineage>
        <taxon>Bacteria</taxon>
        <taxon>Pseudomonadati</taxon>
        <taxon>Pseudomonadota</taxon>
        <taxon>Alphaproteobacteria</taxon>
        <taxon>Hyphomicrobiales</taxon>
        <taxon>Rhizobiaceae</taxon>
        <taxon>Sinorhizobium/Ensifer group</taxon>
        <taxon>Sinorhizobium</taxon>
    </lineage>
</organism>
<dbReference type="SUPFAM" id="SSF51430">
    <property type="entry name" value="NAD(P)-linked oxidoreductase"/>
    <property type="match status" value="1"/>
</dbReference>
<dbReference type="KEGG" id="esj:SJ05684_b44690"/>
<dbReference type="PANTHER" id="PTHR43312">
    <property type="entry name" value="D-THREO-ALDOSE 1-DEHYDROGENASE"/>
    <property type="match status" value="1"/>
</dbReference>
<keyword evidence="2" id="KW-0614">Plasmid</keyword>
<proteinExistence type="predicted"/>
<name>A0A249PHQ9_9HYPH</name>
<dbReference type="CDD" id="cd19095">
    <property type="entry name" value="AKR_PA4992-like"/>
    <property type="match status" value="1"/>
</dbReference>
<dbReference type="InterPro" id="IPR036812">
    <property type="entry name" value="NAD(P)_OxRdtase_dom_sf"/>
</dbReference>
<dbReference type="PANTHER" id="PTHR43312:SF1">
    <property type="entry name" value="NADP-DEPENDENT OXIDOREDUCTASE DOMAIN-CONTAINING PROTEIN"/>
    <property type="match status" value="1"/>
</dbReference>
<dbReference type="Proteomes" id="UP000217211">
    <property type="component" value="Plasmid pSJ05684b"/>
</dbReference>
<keyword evidence="3" id="KW-1185">Reference proteome</keyword>
<dbReference type="AlphaFoldDB" id="A0A249PHQ9"/>
<feature type="domain" description="NADP-dependent oxidoreductase" evidence="1">
    <location>
        <begin position="66"/>
        <end position="309"/>
    </location>
</feature>
<gene>
    <name evidence="2" type="ORF">SJ05684_b44690</name>
</gene>
<dbReference type="eggNOG" id="COG0656">
    <property type="taxonomic scope" value="Bacteria"/>
</dbReference>
<dbReference type="Gene3D" id="3.20.20.100">
    <property type="entry name" value="NADP-dependent oxidoreductase domain"/>
    <property type="match status" value="1"/>
</dbReference>
<accession>A0A249PHQ9</accession>
<dbReference type="InterPro" id="IPR023210">
    <property type="entry name" value="NADP_OxRdtase_dom"/>
</dbReference>
<protein>
    <submittedName>
        <fullName evidence="2">Putative oxidoreductase protein</fullName>
    </submittedName>
</protein>